<dbReference type="Proteomes" id="UP000321192">
    <property type="component" value="Unassembled WGS sequence"/>
</dbReference>
<evidence type="ECO:0000313" key="2">
    <source>
        <dbReference type="EMBL" id="TXH92213.1"/>
    </source>
</evidence>
<dbReference type="RefSeq" id="WP_276656378.1">
    <property type="nucleotide sequence ID" value="NZ_SSFD01000014.1"/>
</dbReference>
<accession>A0A5C7T888</accession>
<gene>
    <name evidence="2" type="ORF">E6Q80_00970</name>
</gene>
<dbReference type="AlphaFoldDB" id="A0A5C7T888"/>
<protein>
    <submittedName>
        <fullName evidence="2">Uncharacterized protein</fullName>
    </submittedName>
</protein>
<sequence>MSAQASASWRSGAATEGPEYDTDPELALAAVLQLLSRFPARRSPALAQAIASHFRVIGGDPRLSACVRECAARLVGDWEAYAALGDAGDCGHDPRALH</sequence>
<name>A0A5C7T888_THASP</name>
<dbReference type="EMBL" id="SSFD01000014">
    <property type="protein sequence ID" value="TXH92213.1"/>
    <property type="molecule type" value="Genomic_DNA"/>
</dbReference>
<feature type="region of interest" description="Disordered" evidence="1">
    <location>
        <begin position="1"/>
        <end position="21"/>
    </location>
</feature>
<evidence type="ECO:0000256" key="1">
    <source>
        <dbReference type="SAM" id="MobiDB-lite"/>
    </source>
</evidence>
<organism evidence="2 3">
    <name type="scientific">Thauera aminoaromatica</name>
    <dbReference type="NCBI Taxonomy" id="164330"/>
    <lineage>
        <taxon>Bacteria</taxon>
        <taxon>Pseudomonadati</taxon>
        <taxon>Pseudomonadota</taxon>
        <taxon>Betaproteobacteria</taxon>
        <taxon>Rhodocyclales</taxon>
        <taxon>Zoogloeaceae</taxon>
        <taxon>Thauera</taxon>
    </lineage>
</organism>
<reference evidence="2 3" key="1">
    <citation type="submission" date="2018-09" db="EMBL/GenBank/DDBJ databases">
        <title>Metagenome Assembled Genomes from an Advanced Water Purification Facility.</title>
        <authorList>
            <person name="Stamps B.W."/>
            <person name="Spear J.R."/>
        </authorList>
    </citation>
    <scope>NUCLEOTIDE SEQUENCE [LARGE SCALE GENOMIC DNA]</scope>
    <source>
        <strain evidence="2">Bin_27_1</strain>
    </source>
</reference>
<evidence type="ECO:0000313" key="3">
    <source>
        <dbReference type="Proteomes" id="UP000321192"/>
    </source>
</evidence>
<proteinExistence type="predicted"/>
<comment type="caution">
    <text evidence="2">The sequence shown here is derived from an EMBL/GenBank/DDBJ whole genome shotgun (WGS) entry which is preliminary data.</text>
</comment>